<dbReference type="Pfam" id="PF00984">
    <property type="entry name" value="UDPG_MGDP_dh"/>
    <property type="match status" value="1"/>
</dbReference>
<protein>
    <recommendedName>
        <fullName evidence="1 3">UDP-glucose 6-dehydrogenase</fullName>
        <ecNumber evidence="3">1.1.1.22</ecNumber>
    </recommendedName>
</protein>
<evidence type="ECO:0000259" key="6">
    <source>
        <dbReference type="SMART" id="SM00984"/>
    </source>
</evidence>
<dbReference type="Gene3D" id="3.40.50.720">
    <property type="entry name" value="NAD(P)-binding Rossmann-like Domain"/>
    <property type="match status" value="2"/>
</dbReference>
<feature type="binding site" evidence="5">
    <location>
        <position position="135"/>
    </location>
    <ligand>
        <name>NAD(+)</name>
        <dbReference type="ChEBI" id="CHEBI:57540"/>
    </ligand>
</feature>
<dbReference type="SUPFAM" id="SSF51735">
    <property type="entry name" value="NAD(P)-binding Rossmann-fold domains"/>
    <property type="match status" value="1"/>
</dbReference>
<dbReference type="Proteomes" id="UP000242765">
    <property type="component" value="Unassembled WGS sequence"/>
</dbReference>
<keyword evidence="2 3" id="KW-0560">Oxidoreductase</keyword>
<dbReference type="EMBL" id="NEGB01000008">
    <property type="protein sequence ID" value="OTG63839.1"/>
    <property type="molecule type" value="Genomic_DNA"/>
</dbReference>
<evidence type="ECO:0000256" key="4">
    <source>
        <dbReference type="PIRSR" id="PIRSR500134-2"/>
    </source>
</evidence>
<name>A0A1Y3C9Z0_9GAMM</name>
<dbReference type="GO" id="GO:0000271">
    <property type="term" value="P:polysaccharide biosynthetic process"/>
    <property type="evidence" value="ECO:0007669"/>
    <property type="project" value="InterPro"/>
</dbReference>
<evidence type="ECO:0000256" key="5">
    <source>
        <dbReference type="PIRSR" id="PIRSR500134-3"/>
    </source>
</evidence>
<reference evidence="7 8" key="1">
    <citation type="submission" date="2017-04" db="EMBL/GenBank/DDBJ databases">
        <title>High diversity of culturable Acinetobacter species in natural soil and water ecosystems.</title>
        <authorList>
            <person name="Nemec A."/>
            <person name="Radolfova-Krizova L."/>
        </authorList>
    </citation>
    <scope>NUCLEOTIDE SEQUENCE [LARGE SCALE GENOMIC DNA]</scope>
    <source>
        <strain evidence="7 8">ANC 4999</strain>
    </source>
</reference>
<comment type="catalytic activity">
    <reaction evidence="3">
        <text>UDP-alpha-D-glucose + 2 NAD(+) + H2O = UDP-alpha-D-glucuronate + 2 NADH + 3 H(+)</text>
        <dbReference type="Rhea" id="RHEA:23596"/>
        <dbReference type="ChEBI" id="CHEBI:15377"/>
        <dbReference type="ChEBI" id="CHEBI:15378"/>
        <dbReference type="ChEBI" id="CHEBI:57540"/>
        <dbReference type="ChEBI" id="CHEBI:57945"/>
        <dbReference type="ChEBI" id="CHEBI:58052"/>
        <dbReference type="ChEBI" id="CHEBI:58885"/>
        <dbReference type="EC" id="1.1.1.22"/>
    </reaction>
</comment>
<feature type="binding site" evidence="5">
    <location>
        <position position="108"/>
    </location>
    <ligand>
        <name>NAD(+)</name>
        <dbReference type="ChEBI" id="CHEBI:57540"/>
    </ligand>
</feature>
<feature type="binding site" evidence="4">
    <location>
        <position position="187"/>
    </location>
    <ligand>
        <name>substrate</name>
    </ligand>
</feature>
<evidence type="ECO:0000313" key="8">
    <source>
        <dbReference type="Proteomes" id="UP000242765"/>
    </source>
</evidence>
<dbReference type="PIRSF" id="PIRSF000124">
    <property type="entry name" value="UDPglc_GDPman_dh"/>
    <property type="match status" value="1"/>
</dbReference>
<dbReference type="PIRSF" id="PIRSF500134">
    <property type="entry name" value="UDPglc_DH_bac"/>
    <property type="match status" value="1"/>
</dbReference>
<dbReference type="SMART" id="SM00984">
    <property type="entry name" value="UDPG_MGDP_dh_C"/>
    <property type="match status" value="1"/>
</dbReference>
<dbReference type="InterPro" id="IPR028357">
    <property type="entry name" value="UDPglc_DH_bac"/>
</dbReference>
<dbReference type="GO" id="GO:0051287">
    <property type="term" value="F:NAD binding"/>
    <property type="evidence" value="ECO:0007669"/>
    <property type="project" value="InterPro"/>
</dbReference>
<dbReference type="InterPro" id="IPR036291">
    <property type="entry name" value="NAD(P)-bd_dom_sf"/>
</dbReference>
<evidence type="ECO:0000256" key="3">
    <source>
        <dbReference type="PIRNR" id="PIRNR000124"/>
    </source>
</evidence>
<dbReference type="RefSeq" id="WP_086204357.1">
    <property type="nucleotide sequence ID" value="NZ_NEGB01000008.1"/>
</dbReference>
<dbReference type="Gene3D" id="1.20.5.100">
    <property type="entry name" value="Cytochrome c1, transmembrane anchor, C-terminal"/>
    <property type="match status" value="1"/>
</dbReference>
<feature type="binding site" evidence="4">
    <location>
        <begin position="232"/>
        <end position="236"/>
    </location>
    <ligand>
        <name>substrate</name>
    </ligand>
</feature>
<sequence length="417" mass="46227">MKITVLGATLQAGVLAGLFSENGHQVTWCSNTSAELLIHYQDGVVNQLIQKQIQTGFLTLKHLDQVNSDQEVFLFSYAATEVNQATAAAKKIAQLAISHPKLMINSSTFGLYGTEKLKQILAVDAWAYLPDVIQEGNAINSFTSAKQIIVGVDSDLAAHLVQELLRPIFQFKHQYLFMPILDAEFTKLSISGMLATRISYMNDLALVTEKLGIDILNVQQGLAADSRIGSAYLSTGTGFGGENFSHDILTLSSTVAGTGANSQLLEQVWEINEQQKEILFRKLWNHYHTELKGKIVAIWGASFKENTSSIHNAPIHVMLAALWAQGVTVHLHDPQALDEIRKTYGQRDDLVLFEDQYQTVQSADALCLMTAWKQYLSPDFKQLKTLMQQAFILDGRNVYNPEYVKAQGFIYAGVGRA</sequence>
<accession>A0A1Y3C9Z0</accession>
<dbReference type="EC" id="1.1.1.22" evidence="3"/>
<dbReference type="AlphaFoldDB" id="A0A1Y3C9Z0"/>
<keyword evidence="3 5" id="KW-0520">NAD</keyword>
<dbReference type="OrthoDB" id="9803238at2"/>
<evidence type="ECO:0000256" key="2">
    <source>
        <dbReference type="ARBA" id="ARBA00023002"/>
    </source>
</evidence>
<comment type="similarity">
    <text evidence="3">Belongs to the UDP-glucose/GDP-mannose dehydrogenase family.</text>
</comment>
<feature type="domain" description="UDP-glucose/GDP-mannose dehydrogenase C-terminal" evidence="6">
    <location>
        <begin position="297"/>
        <end position="401"/>
    </location>
</feature>
<organism evidence="7 8">
    <name type="scientific">Acinetobacter silvestris</name>
    <dbReference type="NCBI Taxonomy" id="1977882"/>
    <lineage>
        <taxon>Bacteria</taxon>
        <taxon>Pseudomonadati</taxon>
        <taxon>Pseudomonadota</taxon>
        <taxon>Gammaproteobacteria</taxon>
        <taxon>Moraxellales</taxon>
        <taxon>Moraxellaceae</taxon>
        <taxon>Acinetobacter</taxon>
    </lineage>
</organism>
<dbReference type="SUPFAM" id="SSF48179">
    <property type="entry name" value="6-phosphogluconate dehydrogenase C-terminal domain-like"/>
    <property type="match status" value="1"/>
</dbReference>
<feature type="binding site" evidence="4">
    <location>
        <position position="240"/>
    </location>
    <ligand>
        <name>substrate</name>
    </ligand>
</feature>
<dbReference type="InterPro" id="IPR036220">
    <property type="entry name" value="UDP-Glc/GDP-Man_DH_C_sf"/>
</dbReference>
<dbReference type="InterPro" id="IPR008927">
    <property type="entry name" value="6-PGluconate_DH-like_C_sf"/>
</dbReference>
<gene>
    <name evidence="7" type="ORF">B9T28_12685</name>
</gene>
<dbReference type="InterPro" id="IPR014026">
    <property type="entry name" value="UDP-Glc/GDP-Man_DH_dimer"/>
</dbReference>
<dbReference type="NCBIfam" id="TIGR03026">
    <property type="entry name" value="NDP-sugDHase"/>
    <property type="match status" value="1"/>
</dbReference>
<dbReference type="PANTHER" id="PTHR43750">
    <property type="entry name" value="UDP-GLUCOSE 6-DEHYDROGENASE TUAD"/>
    <property type="match status" value="1"/>
</dbReference>
<dbReference type="GO" id="GO:0003979">
    <property type="term" value="F:UDP-glucose 6-dehydrogenase activity"/>
    <property type="evidence" value="ECO:0007669"/>
    <property type="project" value="UniProtKB-EC"/>
</dbReference>
<dbReference type="InterPro" id="IPR014027">
    <property type="entry name" value="UDP-Glc/GDP-Man_DH_C"/>
</dbReference>
<feature type="binding site" evidence="4">
    <location>
        <position position="304"/>
    </location>
    <ligand>
        <name>substrate</name>
    </ligand>
</feature>
<proteinExistence type="inferred from homology"/>
<keyword evidence="8" id="KW-1185">Reference proteome</keyword>
<dbReference type="SUPFAM" id="SSF52413">
    <property type="entry name" value="UDP-glucose/GDP-mannose dehydrogenase C-terminal domain"/>
    <property type="match status" value="1"/>
</dbReference>
<dbReference type="PANTHER" id="PTHR43750:SF3">
    <property type="entry name" value="UDP-GLUCOSE 6-DEHYDROGENASE TUAD"/>
    <property type="match status" value="1"/>
</dbReference>
<dbReference type="STRING" id="1977882.B9T28_12685"/>
<comment type="caution">
    <text evidence="7">The sequence shown here is derived from an EMBL/GenBank/DDBJ whole genome shotgun (WGS) entry which is preliminary data.</text>
</comment>
<evidence type="ECO:0000313" key="7">
    <source>
        <dbReference type="EMBL" id="OTG63839.1"/>
    </source>
</evidence>
<evidence type="ECO:0000256" key="1">
    <source>
        <dbReference type="ARBA" id="ARBA00015132"/>
    </source>
</evidence>
<dbReference type="Pfam" id="PF03720">
    <property type="entry name" value="UDPG_MGDP_dh_C"/>
    <property type="match status" value="1"/>
</dbReference>
<dbReference type="InterPro" id="IPR017476">
    <property type="entry name" value="UDP-Glc/GDP-Man"/>
</dbReference>